<evidence type="ECO:0000313" key="2">
    <source>
        <dbReference type="EMBL" id="OMD44743.1"/>
    </source>
</evidence>
<dbReference type="RefSeq" id="WP_076112725.1">
    <property type="nucleotide sequence ID" value="NZ_MPTB01000030.1"/>
</dbReference>
<sequence length="533" mass="59001">MKKWAYTNHNDLSGTDNDLLTDSQLYTSSNLADDFTERVMEQVRNTEIQPASGQKLSEISGMQTGRTLKRGLKWGSSVAAVIGIASLLFFIGKSGTVSETLSTPPQKPFLLANQWAKLGLLDAKILGVVQHPGIEKTDKGYTFVLQDVVADPTRLVLNISITDKTGHAANDAMSKFNTSQLEIHDEQGHNIGELKEIMPLASDIYGNSGQASLLLTYVFPDEGPGSTVVIQGNIHELASNSKTEKVVTGDWSFSYEADMTAAQALSVTTDLKDHVYKTPDGMKLEMDQVMHTPAGVTLKFNTSLTGEAASLISANSTNFSHDFGVMFHFEGENGEELSRINSYISGGIIDTSFGYTVRSTEQAGKQHWTYYFKSLPYDSRQVRFILDGYNSPVKSNDSMTFHPHELNEKPAVFSAQGDVLKVNKMEIKETKDEPGISGWMSVSGEFTNRFSKDKWVALDGQGKEYKVIFRGAYTMDEKVIFGETGNHANEAYLIAKGMTELPEELTLRRVITDKRFTDVNWSFDLPKIEVKKP</sequence>
<name>A0ABX3H2U0_PAEBO</name>
<keyword evidence="3" id="KW-1185">Reference proteome</keyword>
<gene>
    <name evidence="2" type="ORF">BSK56_21835</name>
</gene>
<keyword evidence="1" id="KW-0472">Membrane</keyword>
<dbReference type="EMBL" id="MPTB01000030">
    <property type="protein sequence ID" value="OMD44743.1"/>
    <property type="molecule type" value="Genomic_DNA"/>
</dbReference>
<evidence type="ECO:0000256" key="1">
    <source>
        <dbReference type="SAM" id="Phobius"/>
    </source>
</evidence>
<comment type="caution">
    <text evidence="2">The sequence shown here is derived from an EMBL/GenBank/DDBJ whole genome shotgun (WGS) entry which is preliminary data.</text>
</comment>
<accession>A0ABX3H2U0</accession>
<protein>
    <recommendedName>
        <fullName evidence="4">DUF4179 domain-containing protein</fullName>
    </recommendedName>
</protein>
<proteinExistence type="predicted"/>
<dbReference type="Proteomes" id="UP000187412">
    <property type="component" value="Unassembled WGS sequence"/>
</dbReference>
<evidence type="ECO:0008006" key="4">
    <source>
        <dbReference type="Google" id="ProtNLM"/>
    </source>
</evidence>
<dbReference type="Gene3D" id="2.60.40.1630">
    <property type="entry name" value="bacillus anthracis domain"/>
    <property type="match status" value="1"/>
</dbReference>
<feature type="transmembrane region" description="Helical" evidence="1">
    <location>
        <begin position="72"/>
        <end position="92"/>
    </location>
</feature>
<evidence type="ECO:0000313" key="3">
    <source>
        <dbReference type="Proteomes" id="UP000187412"/>
    </source>
</evidence>
<reference evidence="2 3" key="1">
    <citation type="submission" date="2016-10" db="EMBL/GenBank/DDBJ databases">
        <title>Paenibacillus species isolates.</title>
        <authorList>
            <person name="Beno S.M."/>
        </authorList>
    </citation>
    <scope>NUCLEOTIDE SEQUENCE [LARGE SCALE GENOMIC DNA]</scope>
    <source>
        <strain evidence="2 3">FSL H7-0744</strain>
    </source>
</reference>
<keyword evidence="1" id="KW-1133">Transmembrane helix</keyword>
<organism evidence="2 3">
    <name type="scientific">Paenibacillus borealis</name>
    <dbReference type="NCBI Taxonomy" id="160799"/>
    <lineage>
        <taxon>Bacteria</taxon>
        <taxon>Bacillati</taxon>
        <taxon>Bacillota</taxon>
        <taxon>Bacilli</taxon>
        <taxon>Bacillales</taxon>
        <taxon>Paenibacillaceae</taxon>
        <taxon>Paenibacillus</taxon>
    </lineage>
</organism>
<keyword evidence="1" id="KW-0812">Transmembrane</keyword>